<feature type="transmembrane region" description="Helical" evidence="1">
    <location>
        <begin position="176"/>
        <end position="195"/>
    </location>
</feature>
<reference evidence="2 3" key="1">
    <citation type="journal article" date="2014" name="Genome Announc.">
        <title>Genome Sequence of Afipia felis Strain 76713, Isolated in Hospital Water Using an Amoeba Co-Culture Procedure.</title>
        <authorList>
            <person name="Benamar S."/>
            <person name="La Scola B."/>
            <person name="Croce O."/>
        </authorList>
    </citation>
    <scope>NUCLEOTIDE SEQUENCE [LARGE SCALE GENOMIC DNA]</scope>
    <source>
        <strain evidence="2 3">76713</strain>
    </source>
</reference>
<proteinExistence type="predicted"/>
<protein>
    <recommendedName>
        <fullName evidence="4">DUF4239 domain-containing protein</fullName>
    </recommendedName>
</protein>
<feature type="transmembrane region" description="Helical" evidence="1">
    <location>
        <begin position="43"/>
        <end position="62"/>
    </location>
</feature>
<dbReference type="Pfam" id="PF14023">
    <property type="entry name" value="Bestrophin-like"/>
    <property type="match status" value="1"/>
</dbReference>
<keyword evidence="1" id="KW-0812">Transmembrane</keyword>
<evidence type="ECO:0008006" key="4">
    <source>
        <dbReference type="Google" id="ProtNLM"/>
    </source>
</evidence>
<sequence>MFTGAGFVAFCCISGASLAGLLLSKKLPERYLSEPTHKTVQHTMGAVGLMAALVIGFLVTNAKTDLDNSRRAIEQFSTSLRLLDREAVHFGSEAKPVRELLRAFTAAKIVQIWTAVSPDHSRSVTTLNEIQDRLRSLAPQDDVGREARASGLRMIEDLKQNSRLLAIQIGARTPHFFLIVVTFWLSVLFFSYAVYAPPNAVVVIAFAVAAFSIAMAVNLIVDMEHPFAGYIKVSPAPMYEALEQMKL</sequence>
<dbReference type="OrthoDB" id="4760162at2"/>
<dbReference type="AlphaFoldDB" id="A0A090MUC7"/>
<feature type="transmembrane region" description="Helical" evidence="1">
    <location>
        <begin position="201"/>
        <end position="221"/>
    </location>
</feature>
<keyword evidence="3" id="KW-1185">Reference proteome</keyword>
<keyword evidence="1" id="KW-0472">Membrane</keyword>
<dbReference type="RefSeq" id="WP_048757668.1">
    <property type="nucleotide sequence ID" value="NZ_CCAZ020000002.1"/>
</dbReference>
<name>A0A090MUC7_AFIFE</name>
<keyword evidence="1" id="KW-1133">Transmembrane helix</keyword>
<evidence type="ECO:0000313" key="3">
    <source>
        <dbReference type="Proteomes" id="UP000035762"/>
    </source>
</evidence>
<dbReference type="EMBL" id="CCAZ020000002">
    <property type="protein sequence ID" value="CEG09887.1"/>
    <property type="molecule type" value="Genomic_DNA"/>
</dbReference>
<evidence type="ECO:0000313" key="2">
    <source>
        <dbReference type="EMBL" id="CEG09887.1"/>
    </source>
</evidence>
<gene>
    <name evidence="2" type="ORF">BN961_03319</name>
</gene>
<dbReference type="STRING" id="1035.BN961_03319"/>
<evidence type="ECO:0000256" key="1">
    <source>
        <dbReference type="SAM" id="Phobius"/>
    </source>
</evidence>
<comment type="caution">
    <text evidence="2">The sequence shown here is derived from an EMBL/GenBank/DDBJ whole genome shotgun (WGS) entry which is preliminary data.</text>
</comment>
<accession>A0A090MUC7</accession>
<dbReference type="Proteomes" id="UP000035762">
    <property type="component" value="Unassembled WGS sequence"/>
</dbReference>
<organism evidence="2 3">
    <name type="scientific">Afipia felis</name>
    <name type="common">Cat scratch disease bacillus</name>
    <dbReference type="NCBI Taxonomy" id="1035"/>
    <lineage>
        <taxon>Bacteria</taxon>
        <taxon>Pseudomonadati</taxon>
        <taxon>Pseudomonadota</taxon>
        <taxon>Alphaproteobacteria</taxon>
        <taxon>Hyphomicrobiales</taxon>
        <taxon>Nitrobacteraceae</taxon>
        <taxon>Afipia</taxon>
    </lineage>
</organism>
<dbReference type="InterPro" id="IPR025333">
    <property type="entry name" value="DUF4239"/>
</dbReference>